<reference evidence="1 2" key="1">
    <citation type="journal article" date="2023" name="Commun. Biol.">
        <title>Genome analysis of Parmales, the sister group of diatoms, reveals the evolutionary specialization of diatoms from phago-mixotrophs to photoautotrophs.</title>
        <authorList>
            <person name="Ban H."/>
            <person name="Sato S."/>
            <person name="Yoshikawa S."/>
            <person name="Yamada K."/>
            <person name="Nakamura Y."/>
            <person name="Ichinomiya M."/>
            <person name="Sato N."/>
            <person name="Blanc-Mathieu R."/>
            <person name="Endo H."/>
            <person name="Kuwata A."/>
            <person name="Ogata H."/>
        </authorList>
    </citation>
    <scope>NUCLEOTIDE SEQUENCE [LARGE SCALE GENOMIC DNA]</scope>
</reference>
<evidence type="ECO:0000313" key="1">
    <source>
        <dbReference type="EMBL" id="GMI40836.1"/>
    </source>
</evidence>
<proteinExistence type="predicted"/>
<evidence type="ECO:0000313" key="2">
    <source>
        <dbReference type="Proteomes" id="UP001165060"/>
    </source>
</evidence>
<comment type="caution">
    <text evidence="1">The sequence shown here is derived from an EMBL/GenBank/DDBJ whole genome shotgun (WGS) entry which is preliminary data.</text>
</comment>
<accession>A0ABQ6N5Z7</accession>
<gene>
    <name evidence="1" type="ORF">TeGR_g7354</name>
</gene>
<dbReference type="Proteomes" id="UP001165060">
    <property type="component" value="Unassembled WGS sequence"/>
</dbReference>
<dbReference type="EMBL" id="BRYB01002183">
    <property type="protein sequence ID" value="GMI40836.1"/>
    <property type="molecule type" value="Genomic_DNA"/>
</dbReference>
<organism evidence="1 2">
    <name type="scientific">Tetraparma gracilis</name>
    <dbReference type="NCBI Taxonomy" id="2962635"/>
    <lineage>
        <taxon>Eukaryota</taxon>
        <taxon>Sar</taxon>
        <taxon>Stramenopiles</taxon>
        <taxon>Ochrophyta</taxon>
        <taxon>Bolidophyceae</taxon>
        <taxon>Parmales</taxon>
        <taxon>Triparmaceae</taxon>
        <taxon>Tetraparma</taxon>
    </lineage>
</organism>
<keyword evidence="2" id="KW-1185">Reference proteome</keyword>
<sequence>MHRLCFRGVTPALLETIAEKVAEKVQHSTHGNLFSLSDSRYRWTPLHLLAGYSVNLESIKIVCRECPESLGLTETRLGKTPFEVAQIYEPQRANHAEVLSLLDALTRAFHSGGAKEVWGITGLPLVRRRAVELRWTVLACMTYGRRENATDEAWANMHGFFRGVAGRDMYSEILSFI</sequence>
<protein>
    <submittedName>
        <fullName evidence="1">Uncharacterized protein</fullName>
    </submittedName>
</protein>
<name>A0ABQ6N5Z7_9STRA</name>